<dbReference type="RefSeq" id="WP_209873138.1">
    <property type="nucleotide sequence ID" value="NZ_JAGGLV010000007.1"/>
</dbReference>
<protein>
    <recommendedName>
        <fullName evidence="1">WYL domain-containing protein</fullName>
    </recommendedName>
</protein>
<dbReference type="InterPro" id="IPR026881">
    <property type="entry name" value="WYL_dom"/>
</dbReference>
<dbReference type="Proteomes" id="UP000773462">
    <property type="component" value="Unassembled WGS sequence"/>
</dbReference>
<dbReference type="PANTHER" id="PTHR34580">
    <property type="match status" value="1"/>
</dbReference>
<evidence type="ECO:0000313" key="3">
    <source>
        <dbReference type="Proteomes" id="UP000773462"/>
    </source>
</evidence>
<name>A0ABS4NQJ3_9BACL</name>
<feature type="domain" description="WYL" evidence="1">
    <location>
        <begin position="134"/>
        <end position="200"/>
    </location>
</feature>
<evidence type="ECO:0000313" key="2">
    <source>
        <dbReference type="EMBL" id="MBP2112338.1"/>
    </source>
</evidence>
<accession>A0ABS4NQJ3</accession>
<reference evidence="2 3" key="1">
    <citation type="submission" date="2021-03" db="EMBL/GenBank/DDBJ databases">
        <title>Genomic Encyclopedia of Type Strains, Phase IV (KMG-IV): sequencing the most valuable type-strain genomes for metagenomic binning, comparative biology and taxonomic classification.</title>
        <authorList>
            <person name="Goeker M."/>
        </authorList>
    </citation>
    <scope>NUCLEOTIDE SEQUENCE [LARGE SCALE GENOMIC DNA]</scope>
    <source>
        <strain evidence="2 3">DSM 101953</strain>
    </source>
</reference>
<gene>
    <name evidence="2" type="ORF">J2Z70_002492</name>
</gene>
<organism evidence="2 3">
    <name type="scientific">Paenibacillus silagei</name>
    <dbReference type="NCBI Taxonomy" id="1670801"/>
    <lineage>
        <taxon>Bacteria</taxon>
        <taxon>Bacillati</taxon>
        <taxon>Bacillota</taxon>
        <taxon>Bacilli</taxon>
        <taxon>Bacillales</taxon>
        <taxon>Paenibacillaceae</taxon>
        <taxon>Paenibacillus</taxon>
    </lineage>
</organism>
<dbReference type="PROSITE" id="PS52050">
    <property type="entry name" value="WYL"/>
    <property type="match status" value="1"/>
</dbReference>
<dbReference type="InterPro" id="IPR051534">
    <property type="entry name" value="CBASS_pafABC_assoc_protein"/>
</dbReference>
<sequence>MSHIHRIQWFDQQVRQLNYPNSSKLAEQFEISRRQAQRDIEYMAESLRAPLRYVAKQRGYIYEDNSFVLPHLYITDEEQRVLKYLAYRYSHYDYENAQTIRKVGGLLERFTAQPLADREIKLPVFEVNPHRLQVMEMLEQAIQTRRVVHVLYRNGQEPPQELYLCPLQLSRRIDDDYLVAAVEGDGRSEYYNLSGIRELTLTSRVFIAGENGPAAPAGQARPLKPFTARIRLPGIPREPSWGGYQLRAADKDIYEVDFYDTSAFIAHLLHSEWSALLAPKWLKEKLRSICETVVSRLDEQENEH</sequence>
<keyword evidence="3" id="KW-1185">Reference proteome</keyword>
<dbReference type="PANTHER" id="PTHR34580:SF3">
    <property type="entry name" value="PROTEIN PAFB"/>
    <property type="match status" value="1"/>
</dbReference>
<dbReference type="Pfam" id="PF13280">
    <property type="entry name" value="WYL"/>
    <property type="match status" value="1"/>
</dbReference>
<evidence type="ECO:0000259" key="1">
    <source>
        <dbReference type="Pfam" id="PF13280"/>
    </source>
</evidence>
<proteinExistence type="predicted"/>
<dbReference type="EMBL" id="JAGGLV010000007">
    <property type="protein sequence ID" value="MBP2112338.1"/>
    <property type="molecule type" value="Genomic_DNA"/>
</dbReference>
<comment type="caution">
    <text evidence="2">The sequence shown here is derived from an EMBL/GenBank/DDBJ whole genome shotgun (WGS) entry which is preliminary data.</text>
</comment>